<reference evidence="1" key="1">
    <citation type="submission" date="2014-11" db="EMBL/GenBank/DDBJ databases">
        <authorList>
            <person name="Amaro Gonzalez C."/>
        </authorList>
    </citation>
    <scope>NUCLEOTIDE SEQUENCE</scope>
</reference>
<sequence length="120" mass="13389">MIMKTMMVVVEMMIKSRITHMMLAQHSGDIGRACGAVSIWAQRSGDIGRACRILSIWAQRSGDIGRACRILSIWAEPVNVFACHVWFSILISFCLSFSKWFPLCGLFSVSVSLTDQALEC</sequence>
<protein>
    <submittedName>
        <fullName evidence="1">Uncharacterized protein</fullName>
    </submittedName>
</protein>
<dbReference type="AlphaFoldDB" id="A0A0E9WNA2"/>
<evidence type="ECO:0000313" key="1">
    <source>
        <dbReference type="EMBL" id="JAH91065.1"/>
    </source>
</evidence>
<proteinExistence type="predicted"/>
<accession>A0A0E9WNA2</accession>
<name>A0A0E9WNA2_ANGAN</name>
<organism evidence="1">
    <name type="scientific">Anguilla anguilla</name>
    <name type="common">European freshwater eel</name>
    <name type="synonym">Muraena anguilla</name>
    <dbReference type="NCBI Taxonomy" id="7936"/>
    <lineage>
        <taxon>Eukaryota</taxon>
        <taxon>Metazoa</taxon>
        <taxon>Chordata</taxon>
        <taxon>Craniata</taxon>
        <taxon>Vertebrata</taxon>
        <taxon>Euteleostomi</taxon>
        <taxon>Actinopterygii</taxon>
        <taxon>Neopterygii</taxon>
        <taxon>Teleostei</taxon>
        <taxon>Anguilliformes</taxon>
        <taxon>Anguillidae</taxon>
        <taxon>Anguilla</taxon>
    </lineage>
</organism>
<dbReference type="EMBL" id="GBXM01017512">
    <property type="protein sequence ID" value="JAH91065.1"/>
    <property type="molecule type" value="Transcribed_RNA"/>
</dbReference>
<reference evidence="1" key="2">
    <citation type="journal article" date="2015" name="Fish Shellfish Immunol.">
        <title>Early steps in the European eel (Anguilla anguilla)-Vibrio vulnificus interaction in the gills: Role of the RtxA13 toxin.</title>
        <authorList>
            <person name="Callol A."/>
            <person name="Pajuelo D."/>
            <person name="Ebbesson L."/>
            <person name="Teles M."/>
            <person name="MacKenzie S."/>
            <person name="Amaro C."/>
        </authorList>
    </citation>
    <scope>NUCLEOTIDE SEQUENCE</scope>
</reference>